<dbReference type="AlphaFoldDB" id="A0A857IZH3"/>
<dbReference type="Pfam" id="PF00196">
    <property type="entry name" value="GerE"/>
    <property type="match status" value="1"/>
</dbReference>
<dbReference type="SMART" id="SM00448">
    <property type="entry name" value="REC"/>
    <property type="match status" value="1"/>
</dbReference>
<dbReference type="GO" id="GO:0003677">
    <property type="term" value="F:DNA binding"/>
    <property type="evidence" value="ECO:0007669"/>
    <property type="project" value="UniProtKB-KW"/>
</dbReference>
<dbReference type="PROSITE" id="PS50043">
    <property type="entry name" value="HTH_LUXR_2"/>
    <property type="match status" value="1"/>
</dbReference>
<keyword evidence="2" id="KW-0902">Two-component regulatory system</keyword>
<dbReference type="SUPFAM" id="SSF52172">
    <property type="entry name" value="CheY-like"/>
    <property type="match status" value="1"/>
</dbReference>
<keyword evidence="10" id="KW-1185">Reference proteome</keyword>
<dbReference type="InterPro" id="IPR016032">
    <property type="entry name" value="Sig_transdc_resp-reg_C-effctor"/>
</dbReference>
<dbReference type="SUPFAM" id="SSF46894">
    <property type="entry name" value="C-terminal effector domain of the bipartite response regulators"/>
    <property type="match status" value="1"/>
</dbReference>
<keyword evidence="5" id="KW-0804">Transcription</keyword>
<dbReference type="RefSeq" id="WP_160550225.1">
    <property type="nucleotide sequence ID" value="NZ_CP047650.1"/>
</dbReference>
<dbReference type="GO" id="GO:0006355">
    <property type="term" value="P:regulation of DNA-templated transcription"/>
    <property type="evidence" value="ECO:0007669"/>
    <property type="project" value="InterPro"/>
</dbReference>
<feature type="modified residue" description="4-aspartylphosphate" evidence="6">
    <location>
        <position position="81"/>
    </location>
</feature>
<evidence type="ECO:0000256" key="3">
    <source>
        <dbReference type="ARBA" id="ARBA00023015"/>
    </source>
</evidence>
<evidence type="ECO:0000256" key="2">
    <source>
        <dbReference type="ARBA" id="ARBA00023012"/>
    </source>
</evidence>
<gene>
    <name evidence="9" type="ORF">GT347_01085</name>
</gene>
<evidence type="ECO:0000259" key="8">
    <source>
        <dbReference type="PROSITE" id="PS50110"/>
    </source>
</evidence>
<organism evidence="9 10">
    <name type="scientific">Xylophilus rhododendri</name>
    <dbReference type="NCBI Taxonomy" id="2697032"/>
    <lineage>
        <taxon>Bacteria</taxon>
        <taxon>Pseudomonadati</taxon>
        <taxon>Pseudomonadota</taxon>
        <taxon>Betaproteobacteria</taxon>
        <taxon>Burkholderiales</taxon>
        <taxon>Xylophilus</taxon>
    </lineage>
</organism>
<dbReference type="PROSITE" id="PS50110">
    <property type="entry name" value="RESPONSE_REGULATORY"/>
    <property type="match status" value="1"/>
</dbReference>
<dbReference type="CDD" id="cd17537">
    <property type="entry name" value="REC_FixJ"/>
    <property type="match status" value="1"/>
</dbReference>
<dbReference type="InterPro" id="IPR000792">
    <property type="entry name" value="Tscrpt_reg_LuxR_C"/>
</dbReference>
<evidence type="ECO:0000313" key="10">
    <source>
        <dbReference type="Proteomes" id="UP000464787"/>
    </source>
</evidence>
<dbReference type="PANTHER" id="PTHR44688:SF16">
    <property type="entry name" value="DNA-BINDING TRANSCRIPTIONAL ACTIVATOR DEVR_DOSR"/>
    <property type="match status" value="1"/>
</dbReference>
<dbReference type="SMART" id="SM00421">
    <property type="entry name" value="HTH_LUXR"/>
    <property type="match status" value="1"/>
</dbReference>
<dbReference type="GO" id="GO:0000160">
    <property type="term" value="P:phosphorelay signal transduction system"/>
    <property type="evidence" value="ECO:0007669"/>
    <property type="project" value="UniProtKB-KW"/>
</dbReference>
<dbReference type="PRINTS" id="PR00038">
    <property type="entry name" value="HTHLUXR"/>
</dbReference>
<feature type="domain" description="Response regulatory" evidence="8">
    <location>
        <begin position="32"/>
        <end position="146"/>
    </location>
</feature>
<dbReference type="InterPro" id="IPR001789">
    <property type="entry name" value="Sig_transdc_resp-reg_receiver"/>
</dbReference>
<evidence type="ECO:0000256" key="1">
    <source>
        <dbReference type="ARBA" id="ARBA00022553"/>
    </source>
</evidence>
<evidence type="ECO:0000256" key="4">
    <source>
        <dbReference type="ARBA" id="ARBA00023125"/>
    </source>
</evidence>
<evidence type="ECO:0000256" key="5">
    <source>
        <dbReference type="ARBA" id="ARBA00023163"/>
    </source>
</evidence>
<dbReference type="Gene3D" id="3.40.50.2300">
    <property type="match status" value="1"/>
</dbReference>
<keyword evidence="4" id="KW-0238">DNA-binding</keyword>
<dbReference type="Gene3D" id="1.10.10.10">
    <property type="entry name" value="Winged helix-like DNA-binding domain superfamily/Winged helix DNA-binding domain"/>
    <property type="match status" value="1"/>
</dbReference>
<evidence type="ECO:0000313" key="9">
    <source>
        <dbReference type="EMBL" id="QHI96707.1"/>
    </source>
</evidence>
<dbReference type="Pfam" id="PF00072">
    <property type="entry name" value="Response_reg"/>
    <property type="match status" value="1"/>
</dbReference>
<reference evidence="9 10" key="1">
    <citation type="submission" date="2020-01" db="EMBL/GenBank/DDBJ databases">
        <title>Genome sequencing of strain KACC 21265.</title>
        <authorList>
            <person name="Heo J."/>
            <person name="Kim S.-J."/>
            <person name="Kim J.-S."/>
            <person name="Hong S.-B."/>
            <person name="Kwon S.-W."/>
        </authorList>
    </citation>
    <scope>NUCLEOTIDE SEQUENCE [LARGE SCALE GENOMIC DNA]</scope>
    <source>
        <strain evidence="9 10">KACC 21265</strain>
    </source>
</reference>
<dbReference type="InterPro" id="IPR036388">
    <property type="entry name" value="WH-like_DNA-bd_sf"/>
</dbReference>
<keyword evidence="3" id="KW-0805">Transcription regulation</keyword>
<dbReference type="KEGG" id="xyk:GT347_01085"/>
<keyword evidence="1 6" id="KW-0597">Phosphoprotein</keyword>
<sequence>MSIHTSIDSFSSTGRSAGWAAIGPCADAAAPLVLVVDDDASLRGALCGLLRSVGLACKGFGSAGEFLQEPEPAGPACLVLDVRLPQSSGLELQQALAGRGRCLPVIFVTGHATIPMTVSAMKAGAVEFLTKPFAEAALLDAVHRALDSDAAARQQRETRQALQARYASLTPRERQVMALVVSGLLNKQAAARLGTSEITVKVQRRQVMSKMGAGSLPDLVRMAERIGGTLAS</sequence>
<accession>A0A857IZH3</accession>
<dbReference type="FunFam" id="3.40.50.2300:FF:000018">
    <property type="entry name" value="DNA-binding transcriptional regulator NtrC"/>
    <property type="match status" value="1"/>
</dbReference>
<proteinExistence type="predicted"/>
<dbReference type="EMBL" id="CP047650">
    <property type="protein sequence ID" value="QHI96707.1"/>
    <property type="molecule type" value="Genomic_DNA"/>
</dbReference>
<dbReference type="InterPro" id="IPR011006">
    <property type="entry name" value="CheY-like_superfamily"/>
</dbReference>
<evidence type="ECO:0000259" key="7">
    <source>
        <dbReference type="PROSITE" id="PS50043"/>
    </source>
</evidence>
<evidence type="ECO:0000256" key="6">
    <source>
        <dbReference type="PROSITE-ProRule" id="PRU00169"/>
    </source>
</evidence>
<dbReference type="CDD" id="cd06170">
    <property type="entry name" value="LuxR_C_like"/>
    <property type="match status" value="1"/>
</dbReference>
<dbReference type="PANTHER" id="PTHR44688">
    <property type="entry name" value="DNA-BINDING TRANSCRIPTIONAL ACTIVATOR DEVR_DOSR"/>
    <property type="match status" value="1"/>
</dbReference>
<feature type="domain" description="HTH luxR-type" evidence="7">
    <location>
        <begin position="162"/>
        <end position="227"/>
    </location>
</feature>
<protein>
    <submittedName>
        <fullName evidence="9">Response regulator</fullName>
    </submittedName>
</protein>
<name>A0A857IZH3_9BURK</name>
<dbReference type="Proteomes" id="UP000464787">
    <property type="component" value="Chromosome"/>
</dbReference>